<dbReference type="SUPFAM" id="SSF47413">
    <property type="entry name" value="lambda repressor-like DNA-binding domains"/>
    <property type="match status" value="1"/>
</dbReference>
<dbReference type="GO" id="GO:0005829">
    <property type="term" value="C:cytosol"/>
    <property type="evidence" value="ECO:0007669"/>
    <property type="project" value="TreeGrafter"/>
</dbReference>
<dbReference type="InterPro" id="IPR011051">
    <property type="entry name" value="RmlC_Cupin_sf"/>
</dbReference>
<dbReference type="Pfam" id="PF07883">
    <property type="entry name" value="Cupin_2"/>
    <property type="match status" value="1"/>
</dbReference>
<dbReference type="AlphaFoldDB" id="I3X394"/>
<dbReference type="eggNOG" id="COG1396">
    <property type="taxonomic scope" value="Bacteria"/>
</dbReference>
<dbReference type="Pfam" id="PF01381">
    <property type="entry name" value="HTH_3"/>
    <property type="match status" value="1"/>
</dbReference>
<dbReference type="PANTHER" id="PTHR46797:SF11">
    <property type="entry name" value="HTH-TYPE TRANSCRIPTIONAL REGULATOR PUUR"/>
    <property type="match status" value="1"/>
</dbReference>
<gene>
    <name evidence="3" type="ORF">USDA257_c17620</name>
</gene>
<evidence type="ECO:0000313" key="4">
    <source>
        <dbReference type="Proteomes" id="UP000006180"/>
    </source>
</evidence>
<dbReference type="SUPFAM" id="SSF51182">
    <property type="entry name" value="RmlC-like cupins"/>
    <property type="match status" value="1"/>
</dbReference>
<evidence type="ECO:0000313" key="3">
    <source>
        <dbReference type="EMBL" id="AFL50350.1"/>
    </source>
</evidence>
<dbReference type="STRING" id="1185652.USDA257_c17620"/>
<sequence>MARCPIFRTLSFSFGSNSLYRFMQYDIKWRFDVKARGAASELSDGNEVASAKTRTKAEATDLAVGARLKAVREQAGLSQRELAKRANVTNSTVSLIEQESHAPSLASLHRILKAIPISMADFFALPVSKQNVLFYDADDLAVVTRGKVDMRVMGSERRDKKLQMFIEHYSPGTDTGKPAIAHEGETAALILEGTVELETSEGVRRIEAGGGFHILGAEPYRLKNVGKTVAVVACAVTPPMI</sequence>
<evidence type="ECO:0000256" key="1">
    <source>
        <dbReference type="ARBA" id="ARBA00023125"/>
    </source>
</evidence>
<dbReference type="KEGG" id="sfd:USDA257_c17620"/>
<reference evidence="3 4" key="1">
    <citation type="journal article" date="2012" name="J. Bacteriol.">
        <title>Complete genome sequence of the broad-host-range strain Sinorhizobium fredii USDA257.</title>
        <authorList>
            <person name="Schuldes J."/>
            <person name="Rodriguez Orbegoso M."/>
            <person name="Schmeisser C."/>
            <person name="Krishnan H.B."/>
            <person name="Daniel R."/>
            <person name="Streit W.R."/>
        </authorList>
    </citation>
    <scope>NUCLEOTIDE SEQUENCE [LARGE SCALE GENOMIC DNA]</scope>
    <source>
        <strain evidence="3 4">USDA 257</strain>
    </source>
</reference>
<dbReference type="GO" id="GO:0003700">
    <property type="term" value="F:DNA-binding transcription factor activity"/>
    <property type="evidence" value="ECO:0007669"/>
    <property type="project" value="TreeGrafter"/>
</dbReference>
<dbReference type="Gene3D" id="2.60.120.10">
    <property type="entry name" value="Jelly Rolls"/>
    <property type="match status" value="1"/>
</dbReference>
<proteinExistence type="predicted"/>
<name>I3X394_SINF2</name>
<dbReference type="InterPro" id="IPR013096">
    <property type="entry name" value="Cupin_2"/>
</dbReference>
<dbReference type="CDD" id="cd02209">
    <property type="entry name" value="cupin_XRE_C"/>
    <property type="match status" value="1"/>
</dbReference>
<dbReference type="HOGENOM" id="CLU_085376_1_4_5"/>
<dbReference type="PANTHER" id="PTHR46797">
    <property type="entry name" value="HTH-TYPE TRANSCRIPTIONAL REGULATOR"/>
    <property type="match status" value="1"/>
</dbReference>
<dbReference type="CDD" id="cd00093">
    <property type="entry name" value="HTH_XRE"/>
    <property type="match status" value="1"/>
</dbReference>
<dbReference type="EMBL" id="CP003563">
    <property type="protein sequence ID" value="AFL50350.1"/>
    <property type="molecule type" value="Genomic_DNA"/>
</dbReference>
<dbReference type="Gene3D" id="1.10.260.40">
    <property type="entry name" value="lambda repressor-like DNA-binding domains"/>
    <property type="match status" value="1"/>
</dbReference>
<dbReference type="InterPro" id="IPR050807">
    <property type="entry name" value="TransReg_Diox_bact_type"/>
</dbReference>
<protein>
    <submittedName>
        <fullName evidence="3">Transcriptional regulator, XRE family</fullName>
    </submittedName>
</protein>
<feature type="domain" description="HTH cro/C1-type" evidence="2">
    <location>
        <begin position="68"/>
        <end position="122"/>
    </location>
</feature>
<organism evidence="3 4">
    <name type="scientific">Sinorhizobium fredii (strain USDA 257)</name>
    <dbReference type="NCBI Taxonomy" id="1185652"/>
    <lineage>
        <taxon>Bacteria</taxon>
        <taxon>Pseudomonadati</taxon>
        <taxon>Pseudomonadota</taxon>
        <taxon>Alphaproteobacteria</taxon>
        <taxon>Hyphomicrobiales</taxon>
        <taxon>Rhizobiaceae</taxon>
        <taxon>Sinorhizobium/Ensifer group</taxon>
        <taxon>Sinorhizobium</taxon>
    </lineage>
</organism>
<evidence type="ECO:0000259" key="2">
    <source>
        <dbReference type="PROSITE" id="PS50943"/>
    </source>
</evidence>
<dbReference type="InterPro" id="IPR001387">
    <property type="entry name" value="Cro/C1-type_HTH"/>
</dbReference>
<dbReference type="InterPro" id="IPR010982">
    <property type="entry name" value="Lambda_DNA-bd_dom_sf"/>
</dbReference>
<dbReference type="PATRIC" id="fig|1185652.3.peg.1825"/>
<dbReference type="Proteomes" id="UP000006180">
    <property type="component" value="Chromosome"/>
</dbReference>
<dbReference type="PROSITE" id="PS50943">
    <property type="entry name" value="HTH_CROC1"/>
    <property type="match status" value="1"/>
</dbReference>
<accession>I3X394</accession>
<dbReference type="InterPro" id="IPR014710">
    <property type="entry name" value="RmlC-like_jellyroll"/>
</dbReference>
<dbReference type="SMART" id="SM00530">
    <property type="entry name" value="HTH_XRE"/>
    <property type="match status" value="1"/>
</dbReference>
<keyword evidence="1" id="KW-0238">DNA-binding</keyword>
<dbReference type="GO" id="GO:0003677">
    <property type="term" value="F:DNA binding"/>
    <property type="evidence" value="ECO:0007669"/>
    <property type="project" value="UniProtKB-KW"/>
</dbReference>